<keyword evidence="2" id="KW-1185">Reference proteome</keyword>
<gene>
    <name evidence="1" type="ORF">ACFQ4B_18790</name>
</gene>
<comment type="caution">
    <text evidence="1">The sequence shown here is derived from an EMBL/GenBank/DDBJ whole genome shotgun (WGS) entry which is preliminary data.</text>
</comment>
<dbReference type="RefSeq" id="WP_345593435.1">
    <property type="nucleotide sequence ID" value="NZ_BAABJG010000045.1"/>
</dbReference>
<dbReference type="Proteomes" id="UP001597180">
    <property type="component" value="Unassembled WGS sequence"/>
</dbReference>
<reference evidence="2" key="1">
    <citation type="journal article" date="2019" name="Int. J. Syst. Evol. Microbiol.">
        <title>The Global Catalogue of Microorganisms (GCM) 10K type strain sequencing project: providing services to taxonomists for standard genome sequencing and annotation.</title>
        <authorList>
            <consortium name="The Broad Institute Genomics Platform"/>
            <consortium name="The Broad Institute Genome Sequencing Center for Infectious Disease"/>
            <person name="Wu L."/>
            <person name="Ma J."/>
        </authorList>
    </citation>
    <scope>NUCLEOTIDE SEQUENCE [LARGE SCALE GENOMIC DNA]</scope>
    <source>
        <strain evidence="2">CCUG 53270</strain>
    </source>
</reference>
<protein>
    <submittedName>
        <fullName evidence="1">Uncharacterized protein</fullName>
    </submittedName>
</protein>
<name>A0ABW3UP98_9BACL</name>
<dbReference type="EMBL" id="JBHTLU010000022">
    <property type="protein sequence ID" value="MFD1222171.1"/>
    <property type="molecule type" value="Genomic_DNA"/>
</dbReference>
<sequence>MSWLKTSRMNLMDRLTMHLKAEVALQAEGFSGEPALIRTTYAGSFQARLVRNGTDFIEIIVFRDGEEEDLTLLIPLNKIISIEAT</sequence>
<organism evidence="1 2">
    <name type="scientific">Paenibacillus vulneris</name>
    <dbReference type="NCBI Taxonomy" id="1133364"/>
    <lineage>
        <taxon>Bacteria</taxon>
        <taxon>Bacillati</taxon>
        <taxon>Bacillota</taxon>
        <taxon>Bacilli</taxon>
        <taxon>Bacillales</taxon>
        <taxon>Paenibacillaceae</taxon>
        <taxon>Paenibacillus</taxon>
    </lineage>
</organism>
<evidence type="ECO:0000313" key="1">
    <source>
        <dbReference type="EMBL" id="MFD1222171.1"/>
    </source>
</evidence>
<evidence type="ECO:0000313" key="2">
    <source>
        <dbReference type="Proteomes" id="UP001597180"/>
    </source>
</evidence>
<proteinExistence type="predicted"/>
<accession>A0ABW3UP98</accession>